<dbReference type="Proteomes" id="UP000256862">
    <property type="component" value="Plasmid CO2235_mp"/>
</dbReference>
<organism evidence="2">
    <name type="scientific">Cupriavidus oxalaticus</name>
    <dbReference type="NCBI Taxonomy" id="96344"/>
    <lineage>
        <taxon>Bacteria</taxon>
        <taxon>Pseudomonadati</taxon>
        <taxon>Pseudomonadota</taxon>
        <taxon>Betaproteobacteria</taxon>
        <taxon>Burkholderiales</taxon>
        <taxon>Burkholderiaceae</taxon>
        <taxon>Cupriavidus</taxon>
    </lineage>
</organism>
<reference evidence="2" key="1">
    <citation type="submission" date="2018-01" db="EMBL/GenBank/DDBJ databases">
        <authorList>
            <person name="Clerissi C."/>
        </authorList>
    </citation>
    <scope>NUCLEOTIDE SEQUENCE</scope>
    <source>
        <strain evidence="2">Cupriavidus oxalaticus LMG 2235</strain>
    </source>
</reference>
<proteinExistence type="predicted"/>
<feature type="transmembrane region" description="Helical" evidence="1">
    <location>
        <begin position="104"/>
        <end position="125"/>
    </location>
</feature>
<keyword evidence="1" id="KW-0472">Membrane</keyword>
<feature type="transmembrane region" description="Helical" evidence="1">
    <location>
        <begin position="195"/>
        <end position="219"/>
    </location>
</feature>
<sequence length="275" mass="28625">MASPVAPPCPVSPGECLPPGILRIDAITPDKVGGHRCRPPPWAGLLGCTPVLTTSLDPQAAEARPRLLDTVDRVCEMCFGLFMALTFVGAVSAVGAPADASRTMFYTALGCNLAWGLADAVMYLVRTLTERGRRLSLVKAVRNAGDPADAIGRLREALSPALRTLVDDAQLEAMRGHIAQHADLPVRPALAPQDLLAAAGIFLLVVLATFPVALPFILFSDVPTALLVSRVLTILMLFGAGIALGRSAGFGGWMAGVVMTLVGIALTMAIIALGG</sequence>
<feature type="transmembrane region" description="Helical" evidence="1">
    <location>
        <begin position="252"/>
        <end position="273"/>
    </location>
</feature>
<evidence type="ECO:0000313" key="2">
    <source>
        <dbReference type="EMBL" id="SPC19182.1"/>
    </source>
</evidence>
<evidence type="ECO:0000256" key="1">
    <source>
        <dbReference type="SAM" id="Phobius"/>
    </source>
</evidence>
<keyword evidence="1" id="KW-0812">Transmembrane</keyword>
<protein>
    <recommendedName>
        <fullName evidence="3">VIT family protein</fullName>
    </recommendedName>
</protein>
<feature type="transmembrane region" description="Helical" evidence="1">
    <location>
        <begin position="225"/>
        <end position="245"/>
    </location>
</feature>
<name>A0A375GH12_9BURK</name>
<dbReference type="EMBL" id="OGUS01000135">
    <property type="protein sequence ID" value="SPC19182.1"/>
    <property type="molecule type" value="Genomic_DNA"/>
</dbReference>
<keyword evidence="1" id="KW-1133">Transmembrane helix</keyword>
<evidence type="ECO:0008006" key="3">
    <source>
        <dbReference type="Google" id="ProtNLM"/>
    </source>
</evidence>
<dbReference type="AlphaFoldDB" id="A0A375GH12"/>
<accession>A0A375GH12</accession>
<gene>
    <name evidence="2" type="ORF">CO2235_MP120031</name>
</gene>
<feature type="transmembrane region" description="Helical" evidence="1">
    <location>
        <begin position="74"/>
        <end position="98"/>
    </location>
</feature>
<comment type="caution">
    <text evidence="2">The sequence shown here is derived from an EMBL/GenBank/DDBJ whole genome shotgun (WGS) entry which is preliminary data.</text>
</comment>